<dbReference type="EMBL" id="KK785177">
    <property type="protein sequence ID" value="KDO47431.1"/>
    <property type="molecule type" value="Genomic_DNA"/>
</dbReference>
<feature type="non-terminal residue" evidence="14">
    <location>
        <position position="1"/>
    </location>
</feature>
<keyword evidence="10" id="KW-0675">Receptor</keyword>
<evidence type="ECO:0000256" key="4">
    <source>
        <dbReference type="ARBA" id="ARBA00022614"/>
    </source>
</evidence>
<dbReference type="InterPro" id="IPR032675">
    <property type="entry name" value="LRR_dom_sf"/>
</dbReference>
<dbReference type="InterPro" id="IPR001611">
    <property type="entry name" value="Leu-rich_rpt"/>
</dbReference>
<dbReference type="PaxDb" id="2711-XP_006492124.1"/>
<keyword evidence="15" id="KW-1185">Reference proteome</keyword>
<evidence type="ECO:0000256" key="3">
    <source>
        <dbReference type="ARBA" id="ARBA00022475"/>
    </source>
</evidence>
<dbReference type="FunFam" id="3.80.10.10:FF:000213">
    <property type="entry name" value="Tyrosine-sulfated glycopeptide receptor 1"/>
    <property type="match status" value="1"/>
</dbReference>
<keyword evidence="4" id="KW-0433">Leucine-rich repeat</keyword>
<keyword evidence="8 13" id="KW-1133">Transmembrane helix</keyword>
<name>A0A067E932_CITSI</name>
<dbReference type="GO" id="GO:0005886">
    <property type="term" value="C:plasma membrane"/>
    <property type="evidence" value="ECO:0007669"/>
    <property type="project" value="UniProtKB-SubCell"/>
</dbReference>
<dbReference type="PRINTS" id="PR00019">
    <property type="entry name" value="LEURICHRPT"/>
</dbReference>
<evidence type="ECO:0000256" key="13">
    <source>
        <dbReference type="SAM" id="Phobius"/>
    </source>
</evidence>
<proteinExistence type="inferred from homology"/>
<dbReference type="PANTHER" id="PTHR48062:SF52">
    <property type="entry name" value="RECEPTOR-LIKE PROTEIN 8-RELATED"/>
    <property type="match status" value="1"/>
</dbReference>
<keyword evidence="3" id="KW-1003">Cell membrane</keyword>
<dbReference type="SMR" id="A0A067E932"/>
<dbReference type="eggNOG" id="KOG0619">
    <property type="taxonomic scope" value="Eukaryota"/>
</dbReference>
<gene>
    <name evidence="14" type="ORF">CISIN_1g045580mg</name>
</gene>
<feature type="transmembrane region" description="Helical" evidence="13">
    <location>
        <begin position="741"/>
        <end position="758"/>
    </location>
</feature>
<evidence type="ECO:0000313" key="14">
    <source>
        <dbReference type="EMBL" id="KDO47431.1"/>
    </source>
</evidence>
<organism evidence="14 15">
    <name type="scientific">Citrus sinensis</name>
    <name type="common">Sweet orange</name>
    <name type="synonym">Citrus aurantium var. sinensis</name>
    <dbReference type="NCBI Taxonomy" id="2711"/>
    <lineage>
        <taxon>Eukaryota</taxon>
        <taxon>Viridiplantae</taxon>
        <taxon>Streptophyta</taxon>
        <taxon>Embryophyta</taxon>
        <taxon>Tracheophyta</taxon>
        <taxon>Spermatophyta</taxon>
        <taxon>Magnoliopsida</taxon>
        <taxon>eudicotyledons</taxon>
        <taxon>Gunneridae</taxon>
        <taxon>Pentapetalae</taxon>
        <taxon>rosids</taxon>
        <taxon>malvids</taxon>
        <taxon>Sapindales</taxon>
        <taxon>Rutaceae</taxon>
        <taxon>Aurantioideae</taxon>
        <taxon>Citrus</taxon>
    </lineage>
</organism>
<evidence type="ECO:0000256" key="2">
    <source>
        <dbReference type="ARBA" id="ARBA00009592"/>
    </source>
</evidence>
<accession>A0A067E932</accession>
<dbReference type="Pfam" id="PF13855">
    <property type="entry name" value="LRR_8"/>
    <property type="match status" value="2"/>
</dbReference>
<evidence type="ECO:0000256" key="5">
    <source>
        <dbReference type="ARBA" id="ARBA00022692"/>
    </source>
</evidence>
<dbReference type="InterPro" id="IPR003591">
    <property type="entry name" value="Leu-rich_rpt_typical-subtyp"/>
</dbReference>
<evidence type="ECO:0008006" key="16">
    <source>
        <dbReference type="Google" id="ProtNLM"/>
    </source>
</evidence>
<evidence type="ECO:0000256" key="9">
    <source>
        <dbReference type="ARBA" id="ARBA00023136"/>
    </source>
</evidence>
<dbReference type="PANTHER" id="PTHR48062">
    <property type="entry name" value="RECEPTOR-LIKE PROTEIN 14"/>
    <property type="match status" value="1"/>
</dbReference>
<evidence type="ECO:0000256" key="11">
    <source>
        <dbReference type="ARBA" id="ARBA00023180"/>
    </source>
</evidence>
<evidence type="ECO:0000256" key="1">
    <source>
        <dbReference type="ARBA" id="ARBA00004236"/>
    </source>
</evidence>
<dbReference type="Proteomes" id="UP000027120">
    <property type="component" value="Unassembled WGS sequence"/>
</dbReference>
<comment type="subcellular location">
    <subcellularLocation>
        <location evidence="1">Cell membrane</location>
    </subcellularLocation>
    <subcellularLocation>
        <location evidence="12">Endomembrane system</location>
        <topology evidence="12">Single-pass membrane protein</topology>
    </subcellularLocation>
</comment>
<evidence type="ECO:0000313" key="15">
    <source>
        <dbReference type="Proteomes" id="UP000027120"/>
    </source>
</evidence>
<feature type="transmembrane region" description="Helical" evidence="13">
    <location>
        <begin position="712"/>
        <end position="734"/>
    </location>
</feature>
<evidence type="ECO:0000256" key="12">
    <source>
        <dbReference type="ARBA" id="ARBA00037847"/>
    </source>
</evidence>
<keyword evidence="9 13" id="KW-0472">Membrane</keyword>
<comment type="similarity">
    <text evidence="2">Belongs to the RLP family.</text>
</comment>
<dbReference type="SMART" id="SM00369">
    <property type="entry name" value="LRR_TYP"/>
    <property type="match status" value="7"/>
</dbReference>
<keyword evidence="5 13" id="KW-0812">Transmembrane</keyword>
<dbReference type="AlphaFoldDB" id="A0A067E932"/>
<keyword evidence="7" id="KW-0677">Repeat</keyword>
<dbReference type="InterPro" id="IPR051502">
    <property type="entry name" value="RLP_Defense_Trigger"/>
</dbReference>
<dbReference type="SUPFAM" id="SSF52058">
    <property type="entry name" value="L domain-like"/>
    <property type="match status" value="3"/>
</dbReference>
<sequence>LRCEEIHSRINFRLCVQIIEHVWSPIIKKPQELWHKFFPKGSITDFSVEDSCRKTSGVPLTVFVNTGICELKKLVELDLSKNNLYGHLSPCLSNLTHIKVLDLSSNQLTGNLQSVIANIKSLEYLSLDDNNFEGSFSFNSLKNHSKLQVFKLSNSLVKIETEEFPGLPEYQLKALNLRNCSLHALPSFLLHQLDLRFIDLSHNKLQGTFPSWLLQNNTKLDTLYLLNNSLSGNFQLPSSKHDLLRIDISHNKFSGQLPGNMGKILPELLSLNLSENGFEVRIPSSMSEMKRLESLDLSSNNFSGELPRQFLSGCFSLSFLSLSDNHLQGEVVFPNSTNLCWLYLNNNHFSGKIQDGLSKATSLLELDLSNNMLYGQIPHWFGNLSGLQFLDISENQLSGSVPSSFNLSSLRRLYMHMNAFNGSIPGALRRSSSLTVLDLRDNQFSGSIPIWINEFSYLGILLLRGNQLKGNIPNQLCHLSLLNILDLSYNKFNGPIPVCFANVTLWTLGQAAGSFVLWETTQRISTEFEAYYNSTLELSEVKHFYKASGQRGIEFMTKKRYESYKGDILNYMTGLDFSCNELTGDIPSEIGSLSEIRALNLSHNFLSGSIPQSLSNLKMIESLDLSHNDLSGQIPPQLTELNFLSNFNVSYNHLSGPTPNAGQFANFDEQNYGGNSGLCGPRINKSCTTVLEPPETPSDGAEEDESAVDMVAFYWSFVASSVTVILGLFAILWVNSYWRRLWFYFIDAYIDLCYYWFYKYVFNR</sequence>
<evidence type="ECO:0000256" key="7">
    <source>
        <dbReference type="ARBA" id="ARBA00022737"/>
    </source>
</evidence>
<evidence type="ECO:0000256" key="10">
    <source>
        <dbReference type="ARBA" id="ARBA00023170"/>
    </source>
</evidence>
<evidence type="ECO:0000256" key="6">
    <source>
        <dbReference type="ARBA" id="ARBA00022729"/>
    </source>
</evidence>
<dbReference type="FunFam" id="3.80.10.10:FF:000095">
    <property type="entry name" value="LRR receptor-like serine/threonine-protein kinase GSO1"/>
    <property type="match status" value="1"/>
</dbReference>
<evidence type="ECO:0000256" key="8">
    <source>
        <dbReference type="ARBA" id="ARBA00022989"/>
    </source>
</evidence>
<dbReference type="Gene3D" id="3.80.10.10">
    <property type="entry name" value="Ribonuclease Inhibitor"/>
    <property type="match status" value="3"/>
</dbReference>
<keyword evidence="11" id="KW-0325">Glycoprotein</keyword>
<reference evidence="14 15" key="1">
    <citation type="submission" date="2014-04" db="EMBL/GenBank/DDBJ databases">
        <authorList>
            <consortium name="International Citrus Genome Consortium"/>
            <person name="Gmitter F."/>
            <person name="Chen C."/>
            <person name="Farmerie W."/>
            <person name="Harkins T."/>
            <person name="Desany B."/>
            <person name="Mohiuddin M."/>
            <person name="Kodira C."/>
            <person name="Borodovsky M."/>
            <person name="Lomsadze A."/>
            <person name="Burns P."/>
            <person name="Jenkins J."/>
            <person name="Prochnik S."/>
            <person name="Shu S."/>
            <person name="Chapman J."/>
            <person name="Pitluck S."/>
            <person name="Schmutz J."/>
            <person name="Rokhsar D."/>
        </authorList>
    </citation>
    <scope>NUCLEOTIDE SEQUENCE</scope>
</reference>
<protein>
    <recommendedName>
        <fullName evidence="16">Leucine-rich repeat-containing N-terminal plant-type domain-containing protein</fullName>
    </recommendedName>
</protein>
<dbReference type="Pfam" id="PF00560">
    <property type="entry name" value="LRR_1"/>
    <property type="match status" value="6"/>
</dbReference>
<keyword evidence="6" id="KW-0732">Signal</keyword>